<dbReference type="FunFam" id="3.40.50.300:FF:000285">
    <property type="entry name" value="Sporulation initiation inhibitor Soj"/>
    <property type="match status" value="1"/>
</dbReference>
<evidence type="ECO:0000313" key="7">
    <source>
        <dbReference type="Proteomes" id="UP000016491"/>
    </source>
</evidence>
<name>A0ABC9TS50_CLOSY</name>
<dbReference type="Pfam" id="PF13614">
    <property type="entry name" value="AAA_31"/>
    <property type="match status" value="1"/>
</dbReference>
<reference evidence="6 7" key="1">
    <citation type="submission" date="2013-07" db="EMBL/GenBank/DDBJ databases">
        <authorList>
            <person name="Weinstock G."/>
            <person name="Sodergren E."/>
            <person name="Wylie T."/>
            <person name="Fulton L."/>
            <person name="Fulton R."/>
            <person name="Fronick C."/>
            <person name="O'Laughlin M."/>
            <person name="Godfrey J."/>
            <person name="Miner T."/>
            <person name="Herter B."/>
            <person name="Appelbaum E."/>
            <person name="Cordes M."/>
            <person name="Lek S."/>
            <person name="Wollam A."/>
            <person name="Pepin K.H."/>
            <person name="Palsikar V.B."/>
            <person name="Mitreva M."/>
            <person name="Wilson R.K."/>
        </authorList>
    </citation>
    <scope>NUCLEOTIDE SEQUENCE [LARGE SCALE GENOMIC DNA]</scope>
    <source>
        <strain evidence="6 7">ATCC 14940</strain>
    </source>
</reference>
<gene>
    <name evidence="6" type="ORF">CLOSYM_04276</name>
</gene>
<comment type="catalytic activity">
    <reaction evidence="2">
        <text>ATP + H2O = ADP + phosphate + H(+)</text>
        <dbReference type="Rhea" id="RHEA:13065"/>
        <dbReference type="ChEBI" id="CHEBI:15377"/>
        <dbReference type="ChEBI" id="CHEBI:15378"/>
        <dbReference type="ChEBI" id="CHEBI:30616"/>
        <dbReference type="ChEBI" id="CHEBI:43474"/>
        <dbReference type="ChEBI" id="CHEBI:456216"/>
    </reaction>
</comment>
<dbReference type="InterPro" id="IPR025669">
    <property type="entry name" value="AAA_dom"/>
</dbReference>
<dbReference type="InterPro" id="IPR027417">
    <property type="entry name" value="P-loop_NTPase"/>
</dbReference>
<dbReference type="PANTHER" id="PTHR13696:SF52">
    <property type="entry name" value="PARA FAMILY PROTEIN CT_582"/>
    <property type="match status" value="1"/>
</dbReference>
<dbReference type="Proteomes" id="UP000016491">
    <property type="component" value="Unassembled WGS sequence"/>
</dbReference>
<dbReference type="PANTHER" id="PTHR13696">
    <property type="entry name" value="P-LOOP CONTAINING NUCLEOSIDE TRIPHOSPHATE HYDROLASE"/>
    <property type="match status" value="1"/>
</dbReference>
<dbReference type="InterPro" id="IPR050678">
    <property type="entry name" value="DNA_Partitioning_ATPase"/>
</dbReference>
<accession>A0ABC9TS50</accession>
<dbReference type="AlphaFoldDB" id="A0ABC9TS50"/>
<evidence type="ECO:0000256" key="2">
    <source>
        <dbReference type="ARBA" id="ARBA00049360"/>
    </source>
</evidence>
<comment type="subunit">
    <text evidence="3">Dimerizes in the presence of ATP but not ADP; ATP-binding is required for double-stranded (ds)DNA-binding. Interacts with DnaA.</text>
</comment>
<sequence length="258" mass="28003">MEKIVLTKIISISNQKGGVGKTTTAASLSAGLFALGQKVLSIDLDPQGDLGFCLGLESDSPVTLYDVLTKKCPAQSAIQSTEYGDVIPSDISLESVVVEFAKGGCEAYLKDVLGPVIDSYDYIIIDTPPALNILTVNCYVASDYIIIPMLTEILSLSGVIKIRETIQAVQESFNPRLKVLGILMTRNITRLNLSKEVEEMASDLSALFNTRIFTTRIRNGVSTAECPAHGKPVQFYAPRSNPGKDYTAFVQEVFTILK</sequence>
<organism evidence="6 7">
    <name type="scientific">[Clostridium] symbiosum ATCC 14940</name>
    <dbReference type="NCBI Taxonomy" id="411472"/>
    <lineage>
        <taxon>Bacteria</taxon>
        <taxon>Bacillati</taxon>
        <taxon>Bacillota</taxon>
        <taxon>Clostridia</taxon>
        <taxon>Lachnospirales</taxon>
        <taxon>Lachnospiraceae</taxon>
        <taxon>Otoolea</taxon>
    </lineage>
</organism>
<protein>
    <recommendedName>
        <fullName evidence="4">Sporulation initiation inhibitor protein Soj</fullName>
    </recommendedName>
</protein>
<dbReference type="PIRSF" id="PIRSF009320">
    <property type="entry name" value="Nuc_binding_HP_1000"/>
    <property type="match status" value="1"/>
</dbReference>
<evidence type="ECO:0000256" key="4">
    <source>
        <dbReference type="ARBA" id="ARBA00071824"/>
    </source>
</evidence>
<evidence type="ECO:0000259" key="5">
    <source>
        <dbReference type="Pfam" id="PF13614"/>
    </source>
</evidence>
<evidence type="ECO:0000256" key="3">
    <source>
        <dbReference type="ARBA" id="ARBA00062323"/>
    </source>
</evidence>
<dbReference type="EMBL" id="AWSU01000342">
    <property type="protein sequence ID" value="ERI74156.1"/>
    <property type="molecule type" value="Genomic_DNA"/>
</dbReference>
<dbReference type="Gene3D" id="3.40.50.300">
    <property type="entry name" value="P-loop containing nucleotide triphosphate hydrolases"/>
    <property type="match status" value="1"/>
</dbReference>
<dbReference type="SUPFAM" id="SSF52540">
    <property type="entry name" value="P-loop containing nucleoside triphosphate hydrolases"/>
    <property type="match status" value="1"/>
</dbReference>
<evidence type="ECO:0000313" key="6">
    <source>
        <dbReference type="EMBL" id="ERI74156.1"/>
    </source>
</evidence>
<dbReference type="CDD" id="cd02042">
    <property type="entry name" value="ParAB_family"/>
    <property type="match status" value="1"/>
</dbReference>
<comment type="similarity">
    <text evidence="1">Belongs to the ParA family.</text>
</comment>
<comment type="caution">
    <text evidence="6">The sequence shown here is derived from an EMBL/GenBank/DDBJ whole genome shotgun (WGS) entry which is preliminary data.</text>
</comment>
<evidence type="ECO:0000256" key="1">
    <source>
        <dbReference type="ARBA" id="ARBA00006976"/>
    </source>
</evidence>
<proteinExistence type="inferred from homology"/>
<feature type="domain" description="AAA" evidence="5">
    <location>
        <begin position="7"/>
        <end position="179"/>
    </location>
</feature>